<name>A0A0K2TER6_LEPSM</name>
<dbReference type="EMBL" id="HACA01006580">
    <property type="protein sequence ID" value="CDW23941.1"/>
    <property type="molecule type" value="Transcribed_RNA"/>
</dbReference>
<evidence type="ECO:0000313" key="1">
    <source>
        <dbReference type="EMBL" id="CDW23941.1"/>
    </source>
</evidence>
<dbReference type="AlphaFoldDB" id="A0A0K2TER6"/>
<protein>
    <submittedName>
        <fullName evidence="1">Uncharacterized protein</fullName>
    </submittedName>
</protein>
<feature type="non-terminal residue" evidence="1">
    <location>
        <position position="45"/>
    </location>
</feature>
<sequence>MLFLGTNDRILFAEVKSFMGLRQYYSSFVPHLSIEPSPCDELLKK</sequence>
<reference evidence="1" key="1">
    <citation type="submission" date="2014-05" db="EMBL/GenBank/DDBJ databases">
        <authorList>
            <person name="Chronopoulou M."/>
        </authorList>
    </citation>
    <scope>NUCLEOTIDE SEQUENCE</scope>
    <source>
        <tissue evidence="1">Whole organism</tissue>
    </source>
</reference>
<organism evidence="1">
    <name type="scientific">Lepeophtheirus salmonis</name>
    <name type="common">Salmon louse</name>
    <name type="synonym">Caligus salmonis</name>
    <dbReference type="NCBI Taxonomy" id="72036"/>
    <lineage>
        <taxon>Eukaryota</taxon>
        <taxon>Metazoa</taxon>
        <taxon>Ecdysozoa</taxon>
        <taxon>Arthropoda</taxon>
        <taxon>Crustacea</taxon>
        <taxon>Multicrustacea</taxon>
        <taxon>Hexanauplia</taxon>
        <taxon>Copepoda</taxon>
        <taxon>Siphonostomatoida</taxon>
        <taxon>Caligidae</taxon>
        <taxon>Lepeophtheirus</taxon>
    </lineage>
</organism>
<accession>A0A0K2TER6</accession>
<proteinExistence type="predicted"/>